<dbReference type="AlphaFoldDB" id="A0A5N6SN66"/>
<organism evidence="1 2">
    <name type="scientific">Aspergillus pseudotamarii</name>
    <dbReference type="NCBI Taxonomy" id="132259"/>
    <lineage>
        <taxon>Eukaryota</taxon>
        <taxon>Fungi</taxon>
        <taxon>Dikarya</taxon>
        <taxon>Ascomycota</taxon>
        <taxon>Pezizomycotina</taxon>
        <taxon>Eurotiomycetes</taxon>
        <taxon>Eurotiomycetidae</taxon>
        <taxon>Eurotiales</taxon>
        <taxon>Aspergillaceae</taxon>
        <taxon>Aspergillus</taxon>
        <taxon>Aspergillus subgen. Circumdati</taxon>
    </lineage>
</organism>
<dbReference type="RefSeq" id="XP_031911372.1">
    <property type="nucleotide sequence ID" value="XM_032051421.1"/>
</dbReference>
<accession>A0A5N6SN66</accession>
<dbReference type="Proteomes" id="UP000325672">
    <property type="component" value="Unassembled WGS sequence"/>
</dbReference>
<evidence type="ECO:0000313" key="2">
    <source>
        <dbReference type="Proteomes" id="UP000325672"/>
    </source>
</evidence>
<gene>
    <name evidence="1" type="ORF">BDV38DRAFT_140509</name>
</gene>
<protein>
    <submittedName>
        <fullName evidence="1">Uncharacterized protein</fullName>
    </submittedName>
</protein>
<name>A0A5N6SN66_ASPPS</name>
<keyword evidence="2" id="KW-1185">Reference proteome</keyword>
<dbReference type="EMBL" id="ML743594">
    <property type="protein sequence ID" value="KAE8135309.1"/>
    <property type="molecule type" value="Genomic_DNA"/>
</dbReference>
<dbReference type="GeneID" id="43635631"/>
<proteinExistence type="predicted"/>
<sequence length="71" mass="7812">MSRMLHYGMPYGGTRFGGFSLVNDSRLATLLVIASSITSQARTIRFMVSSRHFSGSCLVLIGMFLCLFSDV</sequence>
<evidence type="ECO:0000313" key="1">
    <source>
        <dbReference type="EMBL" id="KAE8135309.1"/>
    </source>
</evidence>
<reference evidence="1 2" key="1">
    <citation type="submission" date="2019-04" db="EMBL/GenBank/DDBJ databases">
        <title>Friends and foes A comparative genomics study of 23 Aspergillus species from section Flavi.</title>
        <authorList>
            <consortium name="DOE Joint Genome Institute"/>
            <person name="Kjaerbolling I."/>
            <person name="Vesth T."/>
            <person name="Frisvad J.C."/>
            <person name="Nybo J.L."/>
            <person name="Theobald S."/>
            <person name="Kildgaard S."/>
            <person name="Isbrandt T."/>
            <person name="Kuo A."/>
            <person name="Sato A."/>
            <person name="Lyhne E.K."/>
            <person name="Kogle M.E."/>
            <person name="Wiebenga A."/>
            <person name="Kun R.S."/>
            <person name="Lubbers R.J."/>
            <person name="Makela M.R."/>
            <person name="Barry K."/>
            <person name="Chovatia M."/>
            <person name="Clum A."/>
            <person name="Daum C."/>
            <person name="Haridas S."/>
            <person name="He G."/>
            <person name="LaButti K."/>
            <person name="Lipzen A."/>
            <person name="Mondo S."/>
            <person name="Riley R."/>
            <person name="Salamov A."/>
            <person name="Simmons B.A."/>
            <person name="Magnuson J.K."/>
            <person name="Henrissat B."/>
            <person name="Mortensen U.H."/>
            <person name="Larsen T.O."/>
            <person name="Devries R.P."/>
            <person name="Grigoriev I.V."/>
            <person name="Machida M."/>
            <person name="Baker S.E."/>
            <person name="Andersen M.R."/>
        </authorList>
    </citation>
    <scope>NUCLEOTIDE SEQUENCE [LARGE SCALE GENOMIC DNA]</scope>
    <source>
        <strain evidence="1 2">CBS 117625</strain>
    </source>
</reference>